<evidence type="ECO:0000313" key="2">
    <source>
        <dbReference type="EMBL" id="KAJ7776172.1"/>
    </source>
</evidence>
<keyword evidence="3" id="KW-1185">Reference proteome</keyword>
<sequence>MVAGEKQLEVLFGKFPVWESQQHFLHATMPRRKTFQNVLDLTVENRTFVAMIYDWASPADILALRRVCSAFADEFTTDMLVQSRLNLARLPGPPSVTAQPQWGEGEVAYAKFLFGFSPCLVCAKLCSGLPVCYALAFRCCSAGCKDKIDAGYEVETLVHWTALHAWYAHSYDELRFRQWLPPSHREGNHVLTSTKNYNYAELEQAHTGIVYFVNKEGQIFPDRTPTELWQENERRKASWKTILKNHLALVAWQHRAEQDPIWVYDNSGNTEIGFQLPAREILRLRVIVEVNHERLATFAASLKVEVDDVCRTPTVAHLVRCFNRDRTPFHMMALHAIAPQVALELDILALERRSHATAEPTMVCTDCRTLLDVRVFEDHCRQRHPKRTEVWCPECPEAEPEELRVADLLHHFRIHHPRK</sequence>
<organism evidence="2 3">
    <name type="scientific">Mycena metata</name>
    <dbReference type="NCBI Taxonomy" id="1033252"/>
    <lineage>
        <taxon>Eukaryota</taxon>
        <taxon>Fungi</taxon>
        <taxon>Dikarya</taxon>
        <taxon>Basidiomycota</taxon>
        <taxon>Agaricomycotina</taxon>
        <taxon>Agaricomycetes</taxon>
        <taxon>Agaricomycetidae</taxon>
        <taxon>Agaricales</taxon>
        <taxon>Marasmiineae</taxon>
        <taxon>Mycenaceae</taxon>
        <taxon>Mycena</taxon>
    </lineage>
</organism>
<comment type="caution">
    <text evidence="2">The sequence shown here is derived from an EMBL/GenBank/DDBJ whole genome shotgun (WGS) entry which is preliminary data.</text>
</comment>
<gene>
    <name evidence="2" type="ORF">B0H16DRAFT_1002653</name>
    <name evidence="1" type="ORF">B0H16DRAFT_412579</name>
</gene>
<evidence type="ECO:0000313" key="3">
    <source>
        <dbReference type="Proteomes" id="UP001215598"/>
    </source>
</evidence>
<dbReference type="EMBL" id="JARKIB010000009">
    <property type="protein sequence ID" value="KAJ7776172.1"/>
    <property type="molecule type" value="Genomic_DNA"/>
</dbReference>
<reference evidence="2" key="1">
    <citation type="submission" date="2023-03" db="EMBL/GenBank/DDBJ databases">
        <title>Massive genome expansion in bonnet fungi (Mycena s.s.) driven by repeated elements and novel gene families across ecological guilds.</title>
        <authorList>
            <consortium name="Lawrence Berkeley National Laboratory"/>
            <person name="Harder C.B."/>
            <person name="Miyauchi S."/>
            <person name="Viragh M."/>
            <person name="Kuo A."/>
            <person name="Thoen E."/>
            <person name="Andreopoulos B."/>
            <person name="Lu D."/>
            <person name="Skrede I."/>
            <person name="Drula E."/>
            <person name="Henrissat B."/>
            <person name="Morin E."/>
            <person name="Kohler A."/>
            <person name="Barry K."/>
            <person name="LaButti K."/>
            <person name="Morin E."/>
            <person name="Salamov A."/>
            <person name="Lipzen A."/>
            <person name="Mereny Z."/>
            <person name="Hegedus B."/>
            <person name="Baldrian P."/>
            <person name="Stursova M."/>
            <person name="Weitz H."/>
            <person name="Taylor A."/>
            <person name="Grigoriev I.V."/>
            <person name="Nagy L.G."/>
            <person name="Martin F."/>
            <person name="Kauserud H."/>
        </authorList>
    </citation>
    <scope>NUCLEOTIDE SEQUENCE</scope>
    <source>
        <strain evidence="2">CBHHK182m</strain>
    </source>
</reference>
<dbReference type="Proteomes" id="UP001215598">
    <property type="component" value="Unassembled WGS sequence"/>
</dbReference>
<dbReference type="EMBL" id="JARKIB010000258">
    <property type="protein sequence ID" value="KAJ7719005.1"/>
    <property type="molecule type" value="Genomic_DNA"/>
</dbReference>
<protein>
    <submittedName>
        <fullName evidence="2">Uncharacterized protein</fullName>
    </submittedName>
</protein>
<dbReference type="AlphaFoldDB" id="A0AAD7K5H4"/>
<evidence type="ECO:0000313" key="1">
    <source>
        <dbReference type="EMBL" id="KAJ7719005.1"/>
    </source>
</evidence>
<accession>A0AAD7K5H4</accession>
<name>A0AAD7K5H4_9AGAR</name>
<proteinExistence type="predicted"/>